<name>A0A182D029_BLAVI</name>
<organism evidence="1">
    <name type="scientific">Blastochloris viridis</name>
    <name type="common">Rhodopseudomonas viridis</name>
    <dbReference type="NCBI Taxonomy" id="1079"/>
    <lineage>
        <taxon>Bacteria</taxon>
        <taxon>Pseudomonadati</taxon>
        <taxon>Pseudomonadota</taxon>
        <taxon>Alphaproteobacteria</taxon>
        <taxon>Hyphomicrobiales</taxon>
        <taxon>Blastochloridaceae</taxon>
        <taxon>Blastochloris</taxon>
    </lineage>
</organism>
<reference evidence="1" key="1">
    <citation type="journal article" date="2015" name="Genome Announc.">
        <title>Complete Genome Sequence of the Bacteriochlorophyll b-Producing Photosynthetic Bacterium Blastochloris viridis.</title>
        <authorList>
            <person name="Tsukatani Y."/>
            <person name="Hirose Y."/>
            <person name="Harada J."/>
            <person name="Misawa N."/>
            <person name="Mori K."/>
            <person name="Inoue K."/>
            <person name="Tamiaki H."/>
        </authorList>
    </citation>
    <scope>NUCLEOTIDE SEQUENCE [LARGE SCALE GENOMIC DNA]</scope>
    <source>
        <strain evidence="1">DSM 133</strain>
    </source>
</reference>
<gene>
    <name evidence="1" type="ORF">BV133_744</name>
</gene>
<evidence type="ECO:0000313" key="1">
    <source>
        <dbReference type="EMBL" id="BAR98337.1"/>
    </source>
</evidence>
<proteinExistence type="predicted"/>
<protein>
    <submittedName>
        <fullName evidence="1">Uncharacterized protein</fullName>
    </submittedName>
</protein>
<accession>A0A182D029</accession>
<sequence length="49" mass="5758">MTARSRRWPGRFGAPVRALLQPSRRLITDCVLARRMLAPVGRSRRQRQR</sequence>
<dbReference type="EMBL" id="AP014854">
    <property type="protein sequence ID" value="BAR98337.1"/>
    <property type="molecule type" value="Genomic_DNA"/>
</dbReference>
<dbReference type="AlphaFoldDB" id="A0A182D029"/>